<organism evidence="1 2">
    <name type="scientific">Kickxella alabastrina</name>
    <dbReference type="NCBI Taxonomy" id="61397"/>
    <lineage>
        <taxon>Eukaryota</taxon>
        <taxon>Fungi</taxon>
        <taxon>Fungi incertae sedis</taxon>
        <taxon>Zoopagomycota</taxon>
        <taxon>Kickxellomycotina</taxon>
        <taxon>Kickxellomycetes</taxon>
        <taxon>Kickxellales</taxon>
        <taxon>Kickxellaceae</taxon>
        <taxon>Kickxella</taxon>
    </lineage>
</organism>
<reference evidence="1" key="1">
    <citation type="submission" date="2022-07" db="EMBL/GenBank/DDBJ databases">
        <title>Phylogenomic reconstructions and comparative analyses of Kickxellomycotina fungi.</title>
        <authorList>
            <person name="Reynolds N.K."/>
            <person name="Stajich J.E."/>
            <person name="Barry K."/>
            <person name="Grigoriev I.V."/>
            <person name="Crous P."/>
            <person name="Smith M.E."/>
        </authorList>
    </citation>
    <scope>NUCLEOTIDE SEQUENCE</scope>
    <source>
        <strain evidence="1">Benny 63K</strain>
    </source>
</reference>
<evidence type="ECO:0000313" key="2">
    <source>
        <dbReference type="Proteomes" id="UP001150581"/>
    </source>
</evidence>
<keyword evidence="2" id="KW-1185">Reference proteome</keyword>
<proteinExistence type="predicted"/>
<gene>
    <name evidence="1" type="ORF">LPJ66_006813</name>
</gene>
<sequence length="612" mass="66029">MTIRLGSLIDRVNRRVAESPVGRWFCLEGSGAKKERAGSKFSIELRGGLATFSTLSYIISVCALIVTDSGGPCDCDRTVYGAKCEGDTAYNTCLQLLKMDLITATCALSCISCVLMGGLANLPIALAPGMGLIAYFSYTVVGFHGSGNISYENALAAVCIEGIIFFVLSILGIRQWFARMIPASLKTATGTGIGIYLAFIGLQSSAGIGLITSSASTLVELGGCPPEYRTEDNVCLSHHMQGGPTWVGIMGLVIICILTVYKVKGAMLIGIVIVSIISWPRGTAITYFPYTQKGNEAFDYFKKVVTFHPIKMITANFKFDVNSGQFWIALITFLYVDILDCTGTLFSMAKFGGYMDERTQDFEGSGVAFLVDSVCIVLSSVFGLPPVSSFVESGAGIAEGAKTGIASVMTGFCFFIALFFAPIFASFPPWATGPALILVGSMMIQNVVNINWKYVGDSVPAFLTIILIPFAYSIGYGLIAGIGTYIAINGFIWAVAKVSRDRIVPPNRRDREIWSAFMSDEGAIGILPPWLRRLLRIRGGHNEDVADEGAFQDIEMRDQDHRTSVHNTQNKLHCRGSVNVIDGSGSAYELGSGSHTRQETPADSIKESHTEK</sequence>
<dbReference type="Proteomes" id="UP001150581">
    <property type="component" value="Unassembled WGS sequence"/>
</dbReference>
<name>A0ACC1IAN3_9FUNG</name>
<protein>
    <submittedName>
        <fullName evidence="1">Uncharacterized protein</fullName>
    </submittedName>
</protein>
<accession>A0ACC1IAN3</accession>
<comment type="caution">
    <text evidence="1">The sequence shown here is derived from an EMBL/GenBank/DDBJ whole genome shotgun (WGS) entry which is preliminary data.</text>
</comment>
<dbReference type="EMBL" id="JANBPG010001128">
    <property type="protein sequence ID" value="KAJ1891625.1"/>
    <property type="molecule type" value="Genomic_DNA"/>
</dbReference>
<evidence type="ECO:0000313" key="1">
    <source>
        <dbReference type="EMBL" id="KAJ1891625.1"/>
    </source>
</evidence>